<accession>A0A0G0Q1G3</accession>
<evidence type="ECO:0000313" key="8">
    <source>
        <dbReference type="Proteomes" id="UP000034539"/>
    </source>
</evidence>
<dbReference type="Pfam" id="PF04085">
    <property type="entry name" value="MreC"/>
    <property type="match status" value="1"/>
</dbReference>
<gene>
    <name evidence="7" type="ORF">UT63_C0008G0002</name>
</gene>
<protein>
    <recommendedName>
        <fullName evidence="2">Cell shape-determining protein MreC</fullName>
    </recommendedName>
    <alternativeName>
        <fullName evidence="4">Cell shape protein MreC</fullName>
    </alternativeName>
</protein>
<evidence type="ECO:0000256" key="1">
    <source>
        <dbReference type="ARBA" id="ARBA00009369"/>
    </source>
</evidence>
<keyword evidence="5" id="KW-1133">Transmembrane helix</keyword>
<dbReference type="EMBL" id="LBXN01000008">
    <property type="protein sequence ID" value="KKR34003.1"/>
    <property type="molecule type" value="Genomic_DNA"/>
</dbReference>
<dbReference type="InterPro" id="IPR042175">
    <property type="entry name" value="Cell/Rod_MreC_2"/>
</dbReference>
<evidence type="ECO:0000259" key="6">
    <source>
        <dbReference type="Pfam" id="PF04085"/>
    </source>
</evidence>
<dbReference type="Proteomes" id="UP000034539">
    <property type="component" value="Unassembled WGS sequence"/>
</dbReference>
<dbReference type="GO" id="GO:0005886">
    <property type="term" value="C:plasma membrane"/>
    <property type="evidence" value="ECO:0007669"/>
    <property type="project" value="TreeGrafter"/>
</dbReference>
<dbReference type="PANTHER" id="PTHR34138:SF1">
    <property type="entry name" value="CELL SHAPE-DETERMINING PROTEIN MREC"/>
    <property type="match status" value="1"/>
</dbReference>
<evidence type="ECO:0000256" key="3">
    <source>
        <dbReference type="ARBA" id="ARBA00022960"/>
    </source>
</evidence>
<dbReference type="GO" id="GO:0008360">
    <property type="term" value="P:regulation of cell shape"/>
    <property type="evidence" value="ECO:0007669"/>
    <property type="project" value="UniProtKB-KW"/>
</dbReference>
<dbReference type="PANTHER" id="PTHR34138">
    <property type="entry name" value="CELL SHAPE-DETERMINING PROTEIN MREC"/>
    <property type="match status" value="1"/>
</dbReference>
<dbReference type="InterPro" id="IPR007221">
    <property type="entry name" value="MreC"/>
</dbReference>
<evidence type="ECO:0000313" key="7">
    <source>
        <dbReference type="EMBL" id="KKR34003.1"/>
    </source>
</evidence>
<proteinExistence type="inferred from homology"/>
<evidence type="ECO:0000256" key="2">
    <source>
        <dbReference type="ARBA" id="ARBA00013855"/>
    </source>
</evidence>
<evidence type="ECO:0000256" key="5">
    <source>
        <dbReference type="SAM" id="Phobius"/>
    </source>
</evidence>
<dbReference type="InterPro" id="IPR042177">
    <property type="entry name" value="Cell/Rod_1"/>
</dbReference>
<dbReference type="InterPro" id="IPR055342">
    <property type="entry name" value="MreC_beta-barrel_core"/>
</dbReference>
<reference evidence="7 8" key="1">
    <citation type="journal article" date="2015" name="Nature">
        <title>rRNA introns, odd ribosomes, and small enigmatic genomes across a large radiation of phyla.</title>
        <authorList>
            <person name="Brown C.T."/>
            <person name="Hug L.A."/>
            <person name="Thomas B.C."/>
            <person name="Sharon I."/>
            <person name="Castelle C.J."/>
            <person name="Singh A."/>
            <person name="Wilkins M.J."/>
            <person name="Williams K.H."/>
            <person name="Banfield J.F."/>
        </authorList>
    </citation>
    <scope>NUCLEOTIDE SEQUENCE [LARGE SCALE GENOMIC DNA]</scope>
</reference>
<feature type="transmembrane region" description="Helical" evidence="5">
    <location>
        <begin position="9"/>
        <end position="26"/>
    </location>
</feature>
<keyword evidence="5" id="KW-0812">Transmembrane</keyword>
<feature type="domain" description="Rod shape-determining protein MreC beta-barrel core" evidence="6">
    <location>
        <begin position="123"/>
        <end position="258"/>
    </location>
</feature>
<keyword evidence="3" id="KW-0133">Cell shape</keyword>
<evidence type="ECO:0000256" key="4">
    <source>
        <dbReference type="ARBA" id="ARBA00032089"/>
    </source>
</evidence>
<name>A0A0G0Q1G3_9BACT</name>
<comment type="similarity">
    <text evidence="1">Belongs to the MreC family.</text>
</comment>
<dbReference type="Gene3D" id="2.40.10.340">
    <property type="entry name" value="Rod shape-determining protein MreC, domain 1"/>
    <property type="match status" value="1"/>
</dbReference>
<sequence>MNSEEKKKSYLDFIIPLVFSLLILVADKYHFLSPVKKVTDFFVIPMKKAVYPIRKKEEDLMGTLGFYQKLDDYKIITEKLKKYEIILAEKRSLTAENEALRKQLEAPLPPELRLIPSRVLGVRRFMHIDKGEDDGVKKGLYVVSEKAYVGKIIDITPHTAQIELPFDPDTKIAAKTSRSTHGLVGGEFGNQTVLTNVLQKDELFLDDQVMTSGEDGILPELLIGKVSKIEGKDYEVYKKGYISPLINYHSLDMVFVVEEI</sequence>
<dbReference type="Gene3D" id="2.40.10.350">
    <property type="entry name" value="Rod shape-determining protein MreC, domain 2"/>
    <property type="match status" value="1"/>
</dbReference>
<comment type="caution">
    <text evidence="7">The sequence shown here is derived from an EMBL/GenBank/DDBJ whole genome shotgun (WGS) entry which is preliminary data.</text>
</comment>
<dbReference type="AlphaFoldDB" id="A0A0G0Q1G3"/>
<keyword evidence="5" id="KW-0472">Membrane</keyword>
<organism evidence="7 8">
    <name type="scientific">Candidatus Gottesmanbacteria bacterium GW2011_GWC2_39_8</name>
    <dbReference type="NCBI Taxonomy" id="1618450"/>
    <lineage>
        <taxon>Bacteria</taxon>
        <taxon>Candidatus Gottesmaniibacteriota</taxon>
    </lineage>
</organism>